<comment type="subcellular location">
    <subcellularLocation>
        <location evidence="1">Cell membrane</location>
        <topology evidence="1">Multi-pass membrane protein</topology>
    </subcellularLocation>
</comment>
<keyword evidence="6" id="KW-0472">Membrane</keyword>
<keyword evidence="4" id="KW-0812">Transmembrane</keyword>
<dbReference type="RefSeq" id="WP_345359801.1">
    <property type="nucleotide sequence ID" value="NZ_BAABII010000004.1"/>
</dbReference>
<organism evidence="8 9">
    <name type="scientific">Saccharopolyspora cebuensis</name>
    <dbReference type="NCBI Taxonomy" id="418759"/>
    <lineage>
        <taxon>Bacteria</taxon>
        <taxon>Bacillati</taxon>
        <taxon>Actinomycetota</taxon>
        <taxon>Actinomycetes</taxon>
        <taxon>Pseudonocardiales</taxon>
        <taxon>Pseudonocardiaceae</taxon>
        <taxon>Saccharopolyspora</taxon>
    </lineage>
</organism>
<dbReference type="EMBL" id="JBGEHV010000060">
    <property type="protein sequence ID" value="MEY8042572.1"/>
    <property type="molecule type" value="Genomic_DNA"/>
</dbReference>
<protein>
    <submittedName>
        <fullName evidence="8">DoxX family protein</fullName>
    </submittedName>
</protein>
<evidence type="ECO:0000256" key="7">
    <source>
        <dbReference type="SAM" id="MobiDB-lite"/>
    </source>
</evidence>
<keyword evidence="3" id="KW-1003">Cell membrane</keyword>
<evidence type="ECO:0000256" key="3">
    <source>
        <dbReference type="ARBA" id="ARBA00022475"/>
    </source>
</evidence>
<dbReference type="PANTHER" id="PTHR33452">
    <property type="entry name" value="OXIDOREDUCTASE CATD-RELATED"/>
    <property type="match status" value="1"/>
</dbReference>
<keyword evidence="9" id="KW-1185">Reference proteome</keyword>
<dbReference type="Proteomes" id="UP001564626">
    <property type="component" value="Unassembled WGS sequence"/>
</dbReference>
<comment type="similarity">
    <text evidence="2">Belongs to the DoxX family.</text>
</comment>
<evidence type="ECO:0000313" key="9">
    <source>
        <dbReference type="Proteomes" id="UP001564626"/>
    </source>
</evidence>
<comment type="caution">
    <text evidence="8">The sequence shown here is derived from an EMBL/GenBank/DDBJ whole genome shotgun (WGS) entry which is preliminary data.</text>
</comment>
<evidence type="ECO:0000256" key="5">
    <source>
        <dbReference type="ARBA" id="ARBA00022989"/>
    </source>
</evidence>
<name>A0ABV4CN96_9PSEU</name>
<dbReference type="PANTHER" id="PTHR33452:SF1">
    <property type="entry name" value="INNER MEMBRANE PROTEIN YPHA-RELATED"/>
    <property type="match status" value="1"/>
</dbReference>
<sequence>MLVRRLARPMLAAVFVYGGIGVLRDVRNHAKAASHLMEKAPSSVQDSVPEQVPSDPETLVRIDGAVKIGGGVLLALGKCPRFAALLLAGSLVPTTLSSHAFWELDDPDERAGQQIHFLKNLGLLGGLLITAVDHEGRPSVGYRARHRADRVAAQAHQAKGAAKLSAEKGKRKAGLK</sequence>
<accession>A0ABV4CN96</accession>
<evidence type="ECO:0000256" key="4">
    <source>
        <dbReference type="ARBA" id="ARBA00022692"/>
    </source>
</evidence>
<gene>
    <name evidence="8" type="ORF">AB8O55_24470</name>
</gene>
<keyword evidence="5" id="KW-1133">Transmembrane helix</keyword>
<dbReference type="Pfam" id="PF07681">
    <property type="entry name" value="DoxX"/>
    <property type="match status" value="1"/>
</dbReference>
<dbReference type="InterPro" id="IPR032808">
    <property type="entry name" value="DoxX"/>
</dbReference>
<evidence type="ECO:0000256" key="1">
    <source>
        <dbReference type="ARBA" id="ARBA00004651"/>
    </source>
</evidence>
<reference evidence="8 9" key="1">
    <citation type="submission" date="2024-08" db="EMBL/GenBank/DDBJ databases">
        <title>Genome mining of Saccharopolyspora cebuensis PGLac3 from Nigerian medicinal plant.</title>
        <authorList>
            <person name="Ezeobiora C.E."/>
            <person name="Igbokwe N.H."/>
            <person name="Amin D.H."/>
            <person name="Mendie U.E."/>
        </authorList>
    </citation>
    <scope>NUCLEOTIDE SEQUENCE [LARGE SCALE GENOMIC DNA]</scope>
    <source>
        <strain evidence="8 9">PGLac3</strain>
    </source>
</reference>
<evidence type="ECO:0000256" key="2">
    <source>
        <dbReference type="ARBA" id="ARBA00006679"/>
    </source>
</evidence>
<proteinExistence type="inferred from homology"/>
<feature type="region of interest" description="Disordered" evidence="7">
    <location>
        <begin position="157"/>
        <end position="176"/>
    </location>
</feature>
<evidence type="ECO:0000313" key="8">
    <source>
        <dbReference type="EMBL" id="MEY8042572.1"/>
    </source>
</evidence>
<dbReference type="InterPro" id="IPR051907">
    <property type="entry name" value="DoxX-like_oxidoreductase"/>
</dbReference>
<evidence type="ECO:0000256" key="6">
    <source>
        <dbReference type="ARBA" id="ARBA00023136"/>
    </source>
</evidence>